<feature type="domain" description="NmrA-like" evidence="3">
    <location>
        <begin position="5"/>
        <end position="226"/>
    </location>
</feature>
<name>A0A6J4M0N3_9BACT</name>
<dbReference type="EC" id="1.3.1.-" evidence="4"/>
<sequence length="307" mass="32592">MTRPTIVLAGAAGDLGGRIAKALVARGAAVRALVRDDASTADRGRLAALGLEVAPADVADVGSVARACDGAACVVSALNGLRDVIVGRQGVLLDAAVGAGVPRFIPSDYSADFTKTRPGDNRNLDLRREFMARADRAPIRATSILNGAFMDMLGAEMPIIQPRIRRVLHWGSADQPLDFTTKDDVAAYAAAVALDEAPPRILRIAGDAVSARGIARTMTEATGERYRTLWAGGTGSLGVLIRLAKTVAPQPTATFPPWQGMQYMRDMFSGRGKLHPLDNDRYPGLRWTPVREQLAAQPASASRQGTR</sequence>
<keyword evidence="2 4" id="KW-0560">Oxidoreductase</keyword>
<evidence type="ECO:0000256" key="1">
    <source>
        <dbReference type="ARBA" id="ARBA00022857"/>
    </source>
</evidence>
<keyword evidence="1" id="KW-0521">NADP</keyword>
<evidence type="ECO:0000313" key="4">
    <source>
        <dbReference type="EMBL" id="CAA9347160.1"/>
    </source>
</evidence>
<dbReference type="InterPro" id="IPR036291">
    <property type="entry name" value="NAD(P)-bd_dom_sf"/>
</dbReference>
<proteinExistence type="predicted"/>
<organism evidence="4">
    <name type="scientific">uncultured Gemmatimonadaceae bacterium</name>
    <dbReference type="NCBI Taxonomy" id="246130"/>
    <lineage>
        <taxon>Bacteria</taxon>
        <taxon>Pseudomonadati</taxon>
        <taxon>Gemmatimonadota</taxon>
        <taxon>Gemmatimonadia</taxon>
        <taxon>Gemmatimonadales</taxon>
        <taxon>Gemmatimonadaceae</taxon>
        <taxon>environmental samples</taxon>
    </lineage>
</organism>
<dbReference type="Pfam" id="PF05368">
    <property type="entry name" value="NmrA"/>
    <property type="match status" value="1"/>
</dbReference>
<reference evidence="4" key="1">
    <citation type="submission" date="2020-02" db="EMBL/GenBank/DDBJ databases">
        <authorList>
            <person name="Meier V. D."/>
        </authorList>
    </citation>
    <scope>NUCLEOTIDE SEQUENCE</scope>
    <source>
        <strain evidence="4">AVDCRST_MAG40</strain>
    </source>
</reference>
<evidence type="ECO:0000259" key="3">
    <source>
        <dbReference type="Pfam" id="PF05368"/>
    </source>
</evidence>
<dbReference type="PANTHER" id="PTHR47706">
    <property type="entry name" value="NMRA-LIKE FAMILY PROTEIN"/>
    <property type="match status" value="1"/>
</dbReference>
<dbReference type="EMBL" id="CADCTX010000756">
    <property type="protein sequence ID" value="CAA9347160.1"/>
    <property type="molecule type" value="Genomic_DNA"/>
</dbReference>
<accession>A0A6J4M0N3</accession>
<dbReference type="InterPro" id="IPR051609">
    <property type="entry name" value="NmrA/Isoflavone_reductase-like"/>
</dbReference>
<evidence type="ECO:0000256" key="2">
    <source>
        <dbReference type="ARBA" id="ARBA00023002"/>
    </source>
</evidence>
<dbReference type="Gene3D" id="3.40.50.720">
    <property type="entry name" value="NAD(P)-binding Rossmann-like Domain"/>
    <property type="match status" value="1"/>
</dbReference>
<dbReference type="PANTHER" id="PTHR47706:SF1">
    <property type="entry name" value="CIPA-LIKE, PUTATIVE (AFU_ORTHOLOGUE AFUA_1G12460)-RELATED"/>
    <property type="match status" value="1"/>
</dbReference>
<protein>
    <submittedName>
        <fullName evidence="4">Isoflavone reductase homolog P3</fullName>
        <ecNumber evidence="4">1.3.1.-</ecNumber>
    </submittedName>
</protein>
<gene>
    <name evidence="4" type="ORF">AVDCRST_MAG40-2690</name>
</gene>
<dbReference type="InterPro" id="IPR008030">
    <property type="entry name" value="NmrA-like"/>
</dbReference>
<dbReference type="AlphaFoldDB" id="A0A6J4M0N3"/>
<dbReference type="SUPFAM" id="SSF51735">
    <property type="entry name" value="NAD(P)-binding Rossmann-fold domains"/>
    <property type="match status" value="1"/>
</dbReference>
<dbReference type="GO" id="GO:0016491">
    <property type="term" value="F:oxidoreductase activity"/>
    <property type="evidence" value="ECO:0007669"/>
    <property type="project" value="UniProtKB-KW"/>
</dbReference>